<comment type="caution">
    <text evidence="1">The sequence shown here is derived from an EMBL/GenBank/DDBJ whole genome shotgun (WGS) entry which is preliminary data.</text>
</comment>
<evidence type="ECO:0000313" key="2">
    <source>
        <dbReference type="Proteomes" id="UP000017404"/>
    </source>
</evidence>
<protein>
    <submittedName>
        <fullName evidence="1">Uncharacterized protein</fullName>
    </submittedName>
</protein>
<gene>
    <name evidence="1" type="ORF">F990_00743</name>
</gene>
<dbReference type="Proteomes" id="UP000017404">
    <property type="component" value="Unassembled WGS sequence"/>
</dbReference>
<keyword evidence="2" id="KW-1185">Reference proteome</keyword>
<reference evidence="1 2" key="1">
    <citation type="submission" date="2013-10" db="EMBL/GenBank/DDBJ databases">
        <title>The Genome Sequence of Acinetobacter tjernbergiae CIP107465.</title>
        <authorList>
            <consortium name="The Broad Institute Genomics Platform"/>
            <consortium name="The Broad Institute Genome Sequencing Center for Infectious Disease"/>
            <person name="Cerqueira G."/>
            <person name="Feldgarden M."/>
            <person name="Courvalin P."/>
            <person name="Grillot-Courvalin C."/>
            <person name="Clermont D."/>
            <person name="Rocha E."/>
            <person name="Yoon E.-J."/>
            <person name="Nemec A."/>
            <person name="Young S.K."/>
            <person name="Zeng Q."/>
            <person name="Gargeya S."/>
            <person name="Fitzgerald M."/>
            <person name="Abouelleil A."/>
            <person name="Alvarado L."/>
            <person name="Berlin A.M."/>
            <person name="Chapman S.B."/>
            <person name="Gainer-Dewar J."/>
            <person name="Goldberg J."/>
            <person name="Gnerre S."/>
            <person name="Griggs A."/>
            <person name="Gujja S."/>
            <person name="Hansen M."/>
            <person name="Howarth C."/>
            <person name="Imamovic A."/>
            <person name="Ireland A."/>
            <person name="Larimer J."/>
            <person name="McCowan C."/>
            <person name="Murphy C."/>
            <person name="Pearson M."/>
            <person name="Poon T.W."/>
            <person name="Priest M."/>
            <person name="Roberts A."/>
            <person name="Saif S."/>
            <person name="Shea T."/>
            <person name="Sykes S."/>
            <person name="Wortman J."/>
            <person name="Nusbaum C."/>
            <person name="Birren B."/>
        </authorList>
    </citation>
    <scope>NUCLEOTIDE SEQUENCE [LARGE SCALE GENOMIC DNA]</scope>
    <source>
        <strain evidence="1 2">CIP 107465</strain>
    </source>
</reference>
<dbReference type="PATRIC" id="fig|1120928.5.peg.763"/>
<sequence length="131" mass="15245">MNTGYIQMTQSKNYKIIHIHESVYIAPLQSNCINGYIEIGDFYGNPEIAIIDQNEKWCAIGGCGLIIYFIQEPFTPYQYDQKSSQHFEIHRSPPSIWWIEDLQQISLSQILITLENSQTRILDIFTKEISL</sequence>
<dbReference type="RefSeq" id="WP_023274551.1">
    <property type="nucleotide sequence ID" value="NZ_AYEV01000006.1"/>
</dbReference>
<dbReference type="STRING" id="202955.GCA_000759995_00115"/>
<name>V2V314_9GAMM</name>
<evidence type="ECO:0000313" key="1">
    <source>
        <dbReference type="EMBL" id="ESK56672.1"/>
    </source>
</evidence>
<accession>V2V314</accession>
<dbReference type="AlphaFoldDB" id="V2V314"/>
<proteinExistence type="predicted"/>
<organism evidence="1 2">
    <name type="scientific">Acinetobacter tjernbergiae DSM 14971 = CIP 107465</name>
    <dbReference type="NCBI Taxonomy" id="1120928"/>
    <lineage>
        <taxon>Bacteria</taxon>
        <taxon>Pseudomonadati</taxon>
        <taxon>Pseudomonadota</taxon>
        <taxon>Gammaproteobacteria</taxon>
        <taxon>Moraxellales</taxon>
        <taxon>Moraxellaceae</taxon>
        <taxon>Acinetobacter</taxon>
    </lineage>
</organism>
<dbReference type="OrthoDB" id="2087931at2"/>
<dbReference type="EMBL" id="AYEV01000006">
    <property type="protein sequence ID" value="ESK56672.1"/>
    <property type="molecule type" value="Genomic_DNA"/>
</dbReference>